<evidence type="ECO:0000256" key="4">
    <source>
        <dbReference type="ARBA" id="ARBA00019110"/>
    </source>
</evidence>
<dbReference type="InterPro" id="IPR002314">
    <property type="entry name" value="aa-tRNA-synt_IIb"/>
</dbReference>
<keyword evidence="10" id="KW-0030">Aminoacyl-tRNA synthetase</keyword>
<evidence type="ECO:0000313" key="14">
    <source>
        <dbReference type="EMBL" id="PIV01226.1"/>
    </source>
</evidence>
<dbReference type="GO" id="GO:0005829">
    <property type="term" value="C:cytosol"/>
    <property type="evidence" value="ECO:0007669"/>
    <property type="project" value="TreeGrafter"/>
</dbReference>
<evidence type="ECO:0000256" key="1">
    <source>
        <dbReference type="ARBA" id="ARBA00004496"/>
    </source>
</evidence>
<dbReference type="Pfam" id="PF00587">
    <property type="entry name" value="tRNA-synt_2b"/>
    <property type="match status" value="1"/>
</dbReference>
<name>A0A2M7BDQ5_9BACT</name>
<dbReference type="PRINTS" id="PR01046">
    <property type="entry name" value="TRNASYNTHPRO"/>
</dbReference>
<dbReference type="NCBIfam" id="TIGR00409">
    <property type="entry name" value="proS_fam_II"/>
    <property type="match status" value="1"/>
</dbReference>
<keyword evidence="7" id="KW-0547">Nucleotide-binding</keyword>
<evidence type="ECO:0000256" key="2">
    <source>
        <dbReference type="ARBA" id="ARBA00011738"/>
    </source>
</evidence>
<evidence type="ECO:0000256" key="10">
    <source>
        <dbReference type="ARBA" id="ARBA00023146"/>
    </source>
</evidence>
<evidence type="ECO:0000256" key="8">
    <source>
        <dbReference type="ARBA" id="ARBA00022840"/>
    </source>
</evidence>
<dbReference type="AlphaFoldDB" id="A0A2M7BDQ5"/>
<dbReference type="Proteomes" id="UP000229631">
    <property type="component" value="Unassembled WGS sequence"/>
</dbReference>
<dbReference type="GO" id="GO:0006433">
    <property type="term" value="P:prolyl-tRNA aminoacylation"/>
    <property type="evidence" value="ECO:0007669"/>
    <property type="project" value="UniProtKB-UniRule"/>
</dbReference>
<dbReference type="CDD" id="cd00861">
    <property type="entry name" value="ProRS_anticodon_short"/>
    <property type="match status" value="1"/>
</dbReference>
<proteinExistence type="predicted"/>
<dbReference type="InterPro" id="IPR004154">
    <property type="entry name" value="Anticodon-bd"/>
</dbReference>
<dbReference type="PANTHER" id="PTHR42753">
    <property type="entry name" value="MITOCHONDRIAL RIBOSOME PROTEIN L39/PROLYL-TRNA LIGASE FAMILY MEMBER"/>
    <property type="match status" value="1"/>
</dbReference>
<comment type="caution">
    <text evidence="14">The sequence shown here is derived from an EMBL/GenBank/DDBJ whole genome shotgun (WGS) entry which is preliminary data.</text>
</comment>
<evidence type="ECO:0000256" key="7">
    <source>
        <dbReference type="ARBA" id="ARBA00022741"/>
    </source>
</evidence>
<comment type="subcellular location">
    <subcellularLocation>
        <location evidence="1">Cytoplasm</location>
    </subcellularLocation>
</comment>
<gene>
    <name evidence="14" type="primary">proS</name>
    <name evidence="14" type="ORF">COS54_01420</name>
</gene>
<dbReference type="EMBL" id="PEVC01000027">
    <property type="protein sequence ID" value="PIV01226.1"/>
    <property type="molecule type" value="Genomic_DNA"/>
</dbReference>
<evidence type="ECO:0000256" key="3">
    <source>
        <dbReference type="ARBA" id="ARBA00012831"/>
    </source>
</evidence>
<dbReference type="GO" id="GO:0005524">
    <property type="term" value="F:ATP binding"/>
    <property type="evidence" value="ECO:0007669"/>
    <property type="project" value="UniProtKB-KW"/>
</dbReference>
<protein>
    <recommendedName>
        <fullName evidence="4 12">Proline--tRNA ligase</fullName>
        <ecNumber evidence="3 12">6.1.1.15</ecNumber>
    </recommendedName>
</protein>
<dbReference type="EC" id="6.1.1.15" evidence="3 12"/>
<dbReference type="InterPro" id="IPR033730">
    <property type="entry name" value="ProRS_core_prok"/>
</dbReference>
<dbReference type="InterPro" id="IPR045864">
    <property type="entry name" value="aa-tRNA-synth_II/BPL/LPL"/>
</dbReference>
<dbReference type="PROSITE" id="PS50862">
    <property type="entry name" value="AA_TRNA_LIGASE_II"/>
    <property type="match status" value="1"/>
</dbReference>
<evidence type="ECO:0000256" key="11">
    <source>
        <dbReference type="ARBA" id="ARBA00047671"/>
    </source>
</evidence>
<dbReference type="Gene3D" id="3.40.50.800">
    <property type="entry name" value="Anticodon-binding domain"/>
    <property type="match status" value="1"/>
</dbReference>
<keyword evidence="9" id="KW-0648">Protein biosynthesis</keyword>
<sequence>MRYSGLFGKTLKTVPAEAEAINHKLLLKAGFIDQLSAGVYSFLPLGFGVHKNIEEIIREEMNAISGQEVFLPTLQPKALWQETDRWDNMDPPLFRLKDRHDREYALGSTHEEVMTDLVRRRVSSYKDLPFALYQIQNKFRNEIRSTGGLLRVREFMMKDLYSFDRTEKELLEYFHLVIEAYKKIFFRCGLKVAICQASGGTIGGSETYEFHVLSAVGEDKVFYCPRCSWGANKEVNKEVNCPKCGTKLAESSSIEAGHVFALGTKYSEKMKAEFVDADGVRKPIWMGCYGIGLGRLMGTIVEVHHDDKGIIWPETVAPFKVHLIELNSEQKAEEIYEKLGKAGVEVLYDDREDVSAGVKFADSDLIGIPVRLVVSERGGDKIEYKKRDKKESELLDLEEIVKRIK</sequence>
<dbReference type="InterPro" id="IPR036621">
    <property type="entry name" value="Anticodon-bd_dom_sf"/>
</dbReference>
<evidence type="ECO:0000259" key="13">
    <source>
        <dbReference type="PROSITE" id="PS50862"/>
    </source>
</evidence>
<dbReference type="InterPro" id="IPR044140">
    <property type="entry name" value="ProRS_anticodon_short"/>
</dbReference>
<dbReference type="PANTHER" id="PTHR42753:SF2">
    <property type="entry name" value="PROLINE--TRNA LIGASE"/>
    <property type="match status" value="1"/>
</dbReference>
<dbReference type="InterPro" id="IPR006195">
    <property type="entry name" value="aa-tRNA-synth_II"/>
</dbReference>
<evidence type="ECO:0000256" key="9">
    <source>
        <dbReference type="ARBA" id="ARBA00022917"/>
    </source>
</evidence>
<reference evidence="15" key="1">
    <citation type="submission" date="2017-09" db="EMBL/GenBank/DDBJ databases">
        <title>Depth-based differentiation of microbial function through sediment-hosted aquifers and enrichment of novel symbionts in the deep terrestrial subsurface.</title>
        <authorList>
            <person name="Probst A.J."/>
            <person name="Ladd B."/>
            <person name="Jarett J.K."/>
            <person name="Geller-Mcgrath D.E."/>
            <person name="Sieber C.M.K."/>
            <person name="Emerson J.B."/>
            <person name="Anantharaman K."/>
            <person name="Thomas B.C."/>
            <person name="Malmstrom R."/>
            <person name="Stieglmeier M."/>
            <person name="Klingl A."/>
            <person name="Woyke T."/>
            <person name="Ryan C.M."/>
            <person name="Banfield J.F."/>
        </authorList>
    </citation>
    <scope>NUCLEOTIDE SEQUENCE [LARGE SCALE GENOMIC DNA]</scope>
</reference>
<evidence type="ECO:0000256" key="6">
    <source>
        <dbReference type="ARBA" id="ARBA00022598"/>
    </source>
</evidence>
<evidence type="ECO:0000313" key="15">
    <source>
        <dbReference type="Proteomes" id="UP000229631"/>
    </source>
</evidence>
<evidence type="ECO:0000256" key="12">
    <source>
        <dbReference type="NCBIfam" id="TIGR00409"/>
    </source>
</evidence>
<dbReference type="InterPro" id="IPR050062">
    <property type="entry name" value="Pro-tRNA_synthetase"/>
</dbReference>
<dbReference type="SUPFAM" id="SSF55681">
    <property type="entry name" value="Class II aaRS and biotin synthetases"/>
    <property type="match status" value="1"/>
</dbReference>
<dbReference type="InterPro" id="IPR004500">
    <property type="entry name" value="Pro-tRNA-synth_IIa_bac-type"/>
</dbReference>
<dbReference type="InterPro" id="IPR002316">
    <property type="entry name" value="Pro-tRNA-ligase_IIa"/>
</dbReference>
<feature type="domain" description="Aminoacyl-transfer RNA synthetases class-II family profile" evidence="13">
    <location>
        <begin position="38"/>
        <end position="313"/>
    </location>
</feature>
<comment type="subunit">
    <text evidence="2">Homodimer.</text>
</comment>
<comment type="catalytic activity">
    <reaction evidence="11">
        <text>tRNA(Pro) + L-proline + ATP = L-prolyl-tRNA(Pro) + AMP + diphosphate</text>
        <dbReference type="Rhea" id="RHEA:14305"/>
        <dbReference type="Rhea" id="RHEA-COMP:9700"/>
        <dbReference type="Rhea" id="RHEA-COMP:9702"/>
        <dbReference type="ChEBI" id="CHEBI:30616"/>
        <dbReference type="ChEBI" id="CHEBI:33019"/>
        <dbReference type="ChEBI" id="CHEBI:60039"/>
        <dbReference type="ChEBI" id="CHEBI:78442"/>
        <dbReference type="ChEBI" id="CHEBI:78532"/>
        <dbReference type="ChEBI" id="CHEBI:456215"/>
        <dbReference type="EC" id="6.1.1.15"/>
    </reaction>
</comment>
<dbReference type="Pfam" id="PF03129">
    <property type="entry name" value="HGTP_anticodon"/>
    <property type="match status" value="1"/>
</dbReference>
<keyword evidence="6 14" id="KW-0436">Ligase</keyword>
<organism evidence="14 15">
    <name type="scientific">Candidatus Shapirobacteria bacterium CG03_land_8_20_14_0_80_39_12</name>
    <dbReference type="NCBI Taxonomy" id="1974879"/>
    <lineage>
        <taxon>Bacteria</taxon>
        <taxon>Candidatus Shapironibacteriota</taxon>
    </lineage>
</organism>
<dbReference type="CDD" id="cd00779">
    <property type="entry name" value="ProRS_core_prok"/>
    <property type="match status" value="1"/>
</dbReference>
<dbReference type="Gene3D" id="3.30.930.10">
    <property type="entry name" value="Bira Bifunctional Protein, Domain 2"/>
    <property type="match status" value="1"/>
</dbReference>
<dbReference type="GO" id="GO:0004827">
    <property type="term" value="F:proline-tRNA ligase activity"/>
    <property type="evidence" value="ECO:0007669"/>
    <property type="project" value="UniProtKB-UniRule"/>
</dbReference>
<evidence type="ECO:0000256" key="5">
    <source>
        <dbReference type="ARBA" id="ARBA00022490"/>
    </source>
</evidence>
<keyword evidence="5" id="KW-0963">Cytoplasm</keyword>
<dbReference type="SUPFAM" id="SSF52954">
    <property type="entry name" value="Class II aaRS ABD-related"/>
    <property type="match status" value="1"/>
</dbReference>
<accession>A0A2M7BDQ5</accession>
<keyword evidence="8" id="KW-0067">ATP-binding</keyword>